<keyword evidence="1" id="KW-0732">Signal</keyword>
<evidence type="ECO:0000313" key="2">
    <source>
        <dbReference type="EMBL" id="KAJ7191459.1"/>
    </source>
</evidence>
<dbReference type="EMBL" id="JARJCW010000132">
    <property type="protein sequence ID" value="KAJ7191459.1"/>
    <property type="molecule type" value="Genomic_DNA"/>
</dbReference>
<dbReference type="Proteomes" id="UP001219525">
    <property type="component" value="Unassembled WGS sequence"/>
</dbReference>
<comment type="caution">
    <text evidence="2">The sequence shown here is derived from an EMBL/GenBank/DDBJ whole genome shotgun (WGS) entry which is preliminary data.</text>
</comment>
<proteinExistence type="predicted"/>
<organism evidence="2 3">
    <name type="scientific">Mycena pura</name>
    <dbReference type="NCBI Taxonomy" id="153505"/>
    <lineage>
        <taxon>Eukaryota</taxon>
        <taxon>Fungi</taxon>
        <taxon>Dikarya</taxon>
        <taxon>Basidiomycota</taxon>
        <taxon>Agaricomycotina</taxon>
        <taxon>Agaricomycetes</taxon>
        <taxon>Agaricomycetidae</taxon>
        <taxon>Agaricales</taxon>
        <taxon>Marasmiineae</taxon>
        <taxon>Mycenaceae</taxon>
        <taxon>Mycena</taxon>
    </lineage>
</organism>
<feature type="chain" id="PRO_5042236257" evidence="1">
    <location>
        <begin position="23"/>
        <end position="247"/>
    </location>
</feature>
<name>A0AAD6Y0V1_9AGAR</name>
<evidence type="ECO:0000313" key="3">
    <source>
        <dbReference type="Proteomes" id="UP001219525"/>
    </source>
</evidence>
<accession>A0AAD6Y0V1</accession>
<keyword evidence="3" id="KW-1185">Reference proteome</keyword>
<evidence type="ECO:0000256" key="1">
    <source>
        <dbReference type="SAM" id="SignalP"/>
    </source>
</evidence>
<dbReference type="AlphaFoldDB" id="A0AAD6Y0V1"/>
<reference evidence="2" key="1">
    <citation type="submission" date="2023-03" db="EMBL/GenBank/DDBJ databases">
        <title>Massive genome expansion in bonnet fungi (Mycena s.s.) driven by repeated elements and novel gene families across ecological guilds.</title>
        <authorList>
            <consortium name="Lawrence Berkeley National Laboratory"/>
            <person name="Harder C.B."/>
            <person name="Miyauchi S."/>
            <person name="Viragh M."/>
            <person name="Kuo A."/>
            <person name="Thoen E."/>
            <person name="Andreopoulos B."/>
            <person name="Lu D."/>
            <person name="Skrede I."/>
            <person name="Drula E."/>
            <person name="Henrissat B."/>
            <person name="Morin E."/>
            <person name="Kohler A."/>
            <person name="Barry K."/>
            <person name="LaButti K."/>
            <person name="Morin E."/>
            <person name="Salamov A."/>
            <person name="Lipzen A."/>
            <person name="Mereny Z."/>
            <person name="Hegedus B."/>
            <person name="Baldrian P."/>
            <person name="Stursova M."/>
            <person name="Weitz H."/>
            <person name="Taylor A."/>
            <person name="Grigoriev I.V."/>
            <person name="Nagy L.G."/>
            <person name="Martin F."/>
            <person name="Kauserud H."/>
        </authorList>
    </citation>
    <scope>NUCLEOTIDE SEQUENCE</scope>
    <source>
        <strain evidence="2">9144</strain>
    </source>
</reference>
<protein>
    <submittedName>
        <fullName evidence="2">Uncharacterized protein</fullName>
    </submittedName>
</protein>
<feature type="signal peptide" evidence="1">
    <location>
        <begin position="1"/>
        <end position="22"/>
    </location>
</feature>
<sequence length="247" mass="27397">MPSTTLLLILQQLPQLLHVVAHLHDNNSSGPVTIAPSLLAPSLQSFILRGDCSNILEFLTLPGLRNLQINHADIDFCSCLEFFKRSACSLNYLAVRCDGGKLAACLDAIPTVTSLYIDGNCDMSLFARILTGTPLLVPRLSTLTLRLFRPKDYHLSLVDFLAERFARGLVSVKVHLDHMSSWLPPADCLAKLNELISGGMDVELRRAEQFWNGGDYCPQQSEPEGATQLLSDDLLLMHKLDPREKFP</sequence>
<gene>
    <name evidence="2" type="ORF">GGX14DRAFT_578911</name>
</gene>